<evidence type="ECO:0000313" key="3">
    <source>
        <dbReference type="Proteomes" id="UP000563898"/>
    </source>
</evidence>
<organism evidence="2 3">
    <name type="scientific">Gordonia polyisoprenivorans</name>
    <dbReference type="NCBI Taxonomy" id="84595"/>
    <lineage>
        <taxon>Bacteria</taxon>
        <taxon>Bacillati</taxon>
        <taxon>Actinomycetota</taxon>
        <taxon>Actinomycetes</taxon>
        <taxon>Mycobacteriales</taxon>
        <taxon>Gordoniaceae</taxon>
        <taxon>Gordonia</taxon>
    </lineage>
</organism>
<dbReference type="AlphaFoldDB" id="A0A846WHF0"/>
<reference evidence="2 3" key="1">
    <citation type="submission" date="2020-04" db="EMBL/GenBank/DDBJ databases">
        <title>MicrobeNet Type strains.</title>
        <authorList>
            <person name="Nicholson A.C."/>
        </authorList>
    </citation>
    <scope>NUCLEOTIDE SEQUENCE [LARGE SCALE GENOMIC DNA]</scope>
    <source>
        <strain evidence="2 3">ATCC BAA-14</strain>
    </source>
</reference>
<evidence type="ECO:0000256" key="1">
    <source>
        <dbReference type="SAM" id="MobiDB-lite"/>
    </source>
</evidence>
<feature type="compositionally biased region" description="Basic and acidic residues" evidence="1">
    <location>
        <begin position="1"/>
        <end position="16"/>
    </location>
</feature>
<evidence type="ECO:0000313" key="2">
    <source>
        <dbReference type="EMBL" id="NKY00486.1"/>
    </source>
</evidence>
<sequence>MADRDKNATTNDDKLHPGPTDNDGSGGMATREVTPELVGDDHTDDDHTDKTDDGEDT</sequence>
<comment type="caution">
    <text evidence="2">The sequence shown here is derived from an EMBL/GenBank/DDBJ whole genome shotgun (WGS) entry which is preliminary data.</text>
</comment>
<dbReference type="Proteomes" id="UP000563898">
    <property type="component" value="Unassembled WGS sequence"/>
</dbReference>
<dbReference type="GeneID" id="90162264"/>
<dbReference type="RefSeq" id="WP_006370785.1">
    <property type="nucleotide sequence ID" value="NZ_CP073075.1"/>
</dbReference>
<dbReference type="EMBL" id="JAAXPC010000001">
    <property type="protein sequence ID" value="NKY00486.1"/>
    <property type="molecule type" value="Genomic_DNA"/>
</dbReference>
<gene>
    <name evidence="2" type="ORF">HGA05_02690</name>
</gene>
<proteinExistence type="predicted"/>
<feature type="region of interest" description="Disordered" evidence="1">
    <location>
        <begin position="1"/>
        <end position="57"/>
    </location>
</feature>
<name>A0A846WHF0_9ACTN</name>
<feature type="compositionally biased region" description="Basic and acidic residues" evidence="1">
    <location>
        <begin position="39"/>
        <end position="51"/>
    </location>
</feature>
<accession>A0A846WHF0</accession>
<protein>
    <submittedName>
        <fullName evidence="2">Uncharacterized protein</fullName>
    </submittedName>
</protein>